<keyword evidence="1" id="KW-0560">Oxidoreductase</keyword>
<dbReference type="RefSeq" id="WP_204819264.1">
    <property type="nucleotide sequence ID" value="NZ_JANHOF010000003.1"/>
</dbReference>
<keyword evidence="1" id="KW-0223">Dioxygenase</keyword>
<dbReference type="Gene3D" id="2.60.120.620">
    <property type="entry name" value="q2cbj1_9rhob like domain"/>
    <property type="match status" value="1"/>
</dbReference>
<sequence length="284" mass="32581">MSHILSTSDINFYRTHHYLHAKQVVPQEVLDLGRTIISRWVDELINKWVEKGLIHDTLPDLDFQHRLVKLWNAAGRPKYERSPRRDLVGPDMYSFLAHPRLLDLAADLLGTDELSVHGIFNSRPKLPDQKWTDTPWHQDAQYYRDAEKVHVVSIWIPLQKVTEHNSCLQVAPDLFTDTLLSGHDDEETGFLGLSKEDAKKLRAVSIEMEPGDALCFTQLLPHRALPNRSDAVRWSMDIRYEATSQATASGKAQGFVARSLIDPDSVETYKQWEPKWAHIPRGGY</sequence>
<reference evidence="1 2" key="1">
    <citation type="submission" date="2024-09" db="EMBL/GenBank/DDBJ databases">
        <authorList>
            <person name="Sun Q."/>
            <person name="Mori K."/>
        </authorList>
    </citation>
    <scope>NUCLEOTIDE SEQUENCE [LARGE SCALE GENOMIC DNA]</scope>
    <source>
        <strain evidence="1 2">CCM 4839</strain>
    </source>
</reference>
<comment type="caution">
    <text evidence="1">The sequence shown here is derived from an EMBL/GenBank/DDBJ whole genome shotgun (WGS) entry which is preliminary data.</text>
</comment>
<dbReference type="EMBL" id="JBHLVF010000017">
    <property type="protein sequence ID" value="MFC0392146.1"/>
    <property type="molecule type" value="Genomic_DNA"/>
</dbReference>
<dbReference type="Proteomes" id="UP001589818">
    <property type="component" value="Unassembled WGS sequence"/>
</dbReference>
<dbReference type="GO" id="GO:0051213">
    <property type="term" value="F:dioxygenase activity"/>
    <property type="evidence" value="ECO:0007669"/>
    <property type="project" value="UniProtKB-KW"/>
</dbReference>
<dbReference type="PANTHER" id="PTHR20883:SF14">
    <property type="entry name" value="PHYTANOYL-COA DIOXYGENASE"/>
    <property type="match status" value="1"/>
</dbReference>
<protein>
    <submittedName>
        <fullName evidence="1">Phytanoyl-CoA dioxygenase family protein</fullName>
    </submittedName>
</protein>
<accession>A0ABV6J8D1</accession>
<evidence type="ECO:0000313" key="2">
    <source>
        <dbReference type="Proteomes" id="UP001589818"/>
    </source>
</evidence>
<dbReference type="Pfam" id="PF05721">
    <property type="entry name" value="PhyH"/>
    <property type="match status" value="1"/>
</dbReference>
<proteinExistence type="predicted"/>
<dbReference type="SUPFAM" id="SSF51197">
    <property type="entry name" value="Clavaminate synthase-like"/>
    <property type="match status" value="1"/>
</dbReference>
<keyword evidence="2" id="KW-1185">Reference proteome</keyword>
<evidence type="ECO:0000313" key="1">
    <source>
        <dbReference type="EMBL" id="MFC0392146.1"/>
    </source>
</evidence>
<gene>
    <name evidence="1" type="ORF">ACFFJ8_12315</name>
</gene>
<organism evidence="1 2">
    <name type="scientific">Paenibacillus mendelii</name>
    <dbReference type="NCBI Taxonomy" id="206163"/>
    <lineage>
        <taxon>Bacteria</taxon>
        <taxon>Bacillati</taxon>
        <taxon>Bacillota</taxon>
        <taxon>Bacilli</taxon>
        <taxon>Bacillales</taxon>
        <taxon>Paenibacillaceae</taxon>
        <taxon>Paenibacillus</taxon>
    </lineage>
</organism>
<name>A0ABV6J8D1_9BACL</name>
<dbReference type="InterPro" id="IPR008775">
    <property type="entry name" value="Phytyl_CoA_dOase-like"/>
</dbReference>
<dbReference type="PANTHER" id="PTHR20883">
    <property type="entry name" value="PHYTANOYL-COA DIOXYGENASE DOMAIN CONTAINING 1"/>
    <property type="match status" value="1"/>
</dbReference>